<proteinExistence type="predicted"/>
<dbReference type="Proteomes" id="UP000828390">
    <property type="component" value="Unassembled WGS sequence"/>
</dbReference>
<evidence type="ECO:0008006" key="4">
    <source>
        <dbReference type="Google" id="ProtNLM"/>
    </source>
</evidence>
<dbReference type="EMBL" id="JAIWYP010000014">
    <property type="protein sequence ID" value="KAH3710555.1"/>
    <property type="molecule type" value="Genomic_DNA"/>
</dbReference>
<comment type="caution">
    <text evidence="2">The sequence shown here is derived from an EMBL/GenBank/DDBJ whole genome shotgun (WGS) entry which is preliminary data.</text>
</comment>
<gene>
    <name evidence="2" type="ORF">DPMN_070041</name>
</gene>
<evidence type="ECO:0000256" key="1">
    <source>
        <dbReference type="SAM" id="MobiDB-lite"/>
    </source>
</evidence>
<feature type="region of interest" description="Disordered" evidence="1">
    <location>
        <begin position="18"/>
        <end position="49"/>
    </location>
</feature>
<reference evidence="2" key="2">
    <citation type="submission" date="2020-11" db="EMBL/GenBank/DDBJ databases">
        <authorList>
            <person name="McCartney M.A."/>
            <person name="Auch B."/>
            <person name="Kono T."/>
            <person name="Mallez S."/>
            <person name="Becker A."/>
            <person name="Gohl D.M."/>
            <person name="Silverstein K.A.T."/>
            <person name="Koren S."/>
            <person name="Bechman K.B."/>
            <person name="Herman A."/>
            <person name="Abrahante J.E."/>
            <person name="Garbe J."/>
        </authorList>
    </citation>
    <scope>NUCLEOTIDE SEQUENCE</scope>
    <source>
        <strain evidence="2">Duluth1</strain>
        <tissue evidence="2">Whole animal</tissue>
    </source>
</reference>
<name>A0A9D4BUU6_DREPO</name>
<protein>
    <recommendedName>
        <fullName evidence="4">Endonuclease/exonuclease/phosphatase domain-containing protein</fullName>
    </recommendedName>
</protein>
<dbReference type="AlphaFoldDB" id="A0A9D4BUU6"/>
<feature type="compositionally biased region" description="Basic and acidic residues" evidence="1">
    <location>
        <begin position="25"/>
        <end position="49"/>
    </location>
</feature>
<evidence type="ECO:0000313" key="2">
    <source>
        <dbReference type="EMBL" id="KAH3710555.1"/>
    </source>
</evidence>
<organism evidence="2 3">
    <name type="scientific">Dreissena polymorpha</name>
    <name type="common">Zebra mussel</name>
    <name type="synonym">Mytilus polymorpha</name>
    <dbReference type="NCBI Taxonomy" id="45954"/>
    <lineage>
        <taxon>Eukaryota</taxon>
        <taxon>Metazoa</taxon>
        <taxon>Spiralia</taxon>
        <taxon>Lophotrochozoa</taxon>
        <taxon>Mollusca</taxon>
        <taxon>Bivalvia</taxon>
        <taxon>Autobranchia</taxon>
        <taxon>Heteroconchia</taxon>
        <taxon>Euheterodonta</taxon>
        <taxon>Imparidentia</taxon>
        <taxon>Neoheterodontei</taxon>
        <taxon>Myida</taxon>
        <taxon>Dreissenoidea</taxon>
        <taxon>Dreissenidae</taxon>
        <taxon>Dreissena</taxon>
    </lineage>
</organism>
<reference evidence="2" key="1">
    <citation type="journal article" date="2019" name="bioRxiv">
        <title>The Genome of the Zebra Mussel, Dreissena polymorpha: A Resource for Invasive Species Research.</title>
        <authorList>
            <person name="McCartney M.A."/>
            <person name="Auch B."/>
            <person name="Kono T."/>
            <person name="Mallez S."/>
            <person name="Zhang Y."/>
            <person name="Obille A."/>
            <person name="Becker A."/>
            <person name="Abrahante J.E."/>
            <person name="Garbe J."/>
            <person name="Badalamenti J.P."/>
            <person name="Herman A."/>
            <person name="Mangelson H."/>
            <person name="Liachko I."/>
            <person name="Sullivan S."/>
            <person name="Sone E.D."/>
            <person name="Koren S."/>
            <person name="Silverstein K.A.T."/>
            <person name="Beckman K.B."/>
            <person name="Gohl D.M."/>
        </authorList>
    </citation>
    <scope>NUCLEOTIDE SEQUENCE</scope>
    <source>
        <strain evidence="2">Duluth1</strain>
        <tissue evidence="2">Whole animal</tissue>
    </source>
</reference>
<accession>A0A9D4BUU6</accession>
<sequence length="147" mass="17373">MKSRHCNKTPTKYLCAMETTNETDTPQRRRPLIERSPRSHLDETELKRPREKRERFIAFHRPCTSSRDPRATRAKYHTTFSDAQGENRCTLHNNKHESVSRCVRGLKFLSLNVCGRRSKQLCPEFYSFLCKYDIVGLQETKTDDYDD</sequence>
<evidence type="ECO:0000313" key="3">
    <source>
        <dbReference type="Proteomes" id="UP000828390"/>
    </source>
</evidence>
<keyword evidence="3" id="KW-1185">Reference proteome</keyword>